<keyword evidence="10" id="KW-1185">Reference proteome</keyword>
<feature type="region of interest" description="Disordered" evidence="7">
    <location>
        <begin position="1"/>
        <end position="20"/>
    </location>
</feature>
<evidence type="ECO:0000256" key="4">
    <source>
        <dbReference type="ARBA" id="ARBA00023125"/>
    </source>
</evidence>
<evidence type="ECO:0000256" key="3">
    <source>
        <dbReference type="ARBA" id="ARBA00023015"/>
    </source>
</evidence>
<protein>
    <submittedName>
        <fullName evidence="9">C6 zinc finger domain protein</fullName>
    </submittedName>
</protein>
<feature type="compositionally biased region" description="Polar residues" evidence="7">
    <location>
        <begin position="494"/>
        <end position="503"/>
    </location>
</feature>
<proteinExistence type="predicted"/>
<dbReference type="GO" id="GO:0000981">
    <property type="term" value="F:DNA-binding transcription factor activity, RNA polymerase II-specific"/>
    <property type="evidence" value="ECO:0007669"/>
    <property type="project" value="InterPro"/>
</dbReference>
<evidence type="ECO:0000256" key="7">
    <source>
        <dbReference type="SAM" id="MobiDB-lite"/>
    </source>
</evidence>
<dbReference type="PROSITE" id="PS00463">
    <property type="entry name" value="ZN2_CY6_FUNGAL_1"/>
    <property type="match status" value="1"/>
</dbReference>
<dbReference type="SUPFAM" id="SSF57701">
    <property type="entry name" value="Zn2/Cys6 DNA-binding domain"/>
    <property type="match status" value="1"/>
</dbReference>
<keyword evidence="1" id="KW-0479">Metal-binding</keyword>
<dbReference type="GeneID" id="37070619"/>
<feature type="region of interest" description="Disordered" evidence="7">
    <location>
        <begin position="494"/>
        <end position="527"/>
    </location>
</feature>
<evidence type="ECO:0000313" key="10">
    <source>
        <dbReference type="Proteomes" id="UP000247233"/>
    </source>
</evidence>
<dbReference type="PANTHER" id="PTHR36206:SF16">
    <property type="entry name" value="TRANSCRIPTION FACTOR DOMAIN-CONTAINING PROTEIN-RELATED"/>
    <property type="match status" value="1"/>
</dbReference>
<dbReference type="STRING" id="1448321.A0A317UXJ9"/>
<dbReference type="Pfam" id="PF11951">
    <property type="entry name" value="Fungal_trans_2"/>
    <property type="match status" value="1"/>
</dbReference>
<dbReference type="Proteomes" id="UP000247233">
    <property type="component" value="Unassembled WGS sequence"/>
</dbReference>
<sequence length="542" mass="60675">MPNTIPIAAPKISRTPRKRSKTGCRTCRARRVKCDETPGACIRCTSTGRKCDGYDVHRLPLRKPTFLIPPNPLMRYCGPMGPDERRGFSYFRQRVVPGLVGFFDSPLWQRHVLQMSQAEPAVCHAVNMLSAIYQDAEANRMTLTGDNLGNAQHAYALEQASRSFALLSKRRASSDPQLRQVTLLCCLLFVLSELLLGRYDSAFVHLRNGMQIVRYSQHRGERELPFMRPLVDALIYLHVQSAHFVSVDVRDALAPEQTPSSFLSTFHTVEDARQTINQILKNTSPFLAYCWRLSEAEKTAQQGELWRRQQELLFLLDLFNDQLTIFHAVSHRTLTPKDQRGAEMVRLQYLSQRLAVEDSLTAEQDLPSLTPQHLAVLSACEALMERFPERPAFTIDLGFIQGLHTVATKCADLRVRVRAVQALHAWPHCEGILNTSVSVALATRTLKTDLQRRQLGITDIPTAGDEDRFLMKLLTSTQFGPDWSTVRDAKIQLDDSSSTDGNTPLSFRLSPPPPPSTVISPGGGGEPLILRHALTDGTCASP</sequence>
<comment type="caution">
    <text evidence="9">The sequence shown here is derived from an EMBL/GenBank/DDBJ whole genome shotgun (WGS) entry which is preliminary data.</text>
</comment>
<dbReference type="Gene3D" id="4.10.240.10">
    <property type="entry name" value="Zn(2)-C6 fungal-type DNA-binding domain"/>
    <property type="match status" value="1"/>
</dbReference>
<keyword evidence="6" id="KW-0539">Nucleus</keyword>
<evidence type="ECO:0000256" key="6">
    <source>
        <dbReference type="ARBA" id="ARBA00023242"/>
    </source>
</evidence>
<dbReference type="InterPro" id="IPR036864">
    <property type="entry name" value="Zn2-C6_fun-type_DNA-bd_sf"/>
</dbReference>
<gene>
    <name evidence="9" type="ORF">BO70DRAFT_433080</name>
</gene>
<dbReference type="SMART" id="SM00066">
    <property type="entry name" value="GAL4"/>
    <property type="match status" value="1"/>
</dbReference>
<dbReference type="AlphaFoldDB" id="A0A317UXJ9"/>
<reference evidence="9 10" key="1">
    <citation type="submission" date="2016-12" db="EMBL/GenBank/DDBJ databases">
        <title>The genomes of Aspergillus section Nigri reveals drivers in fungal speciation.</title>
        <authorList>
            <consortium name="DOE Joint Genome Institute"/>
            <person name="Vesth T.C."/>
            <person name="Nybo J."/>
            <person name="Theobald S."/>
            <person name="Brandl J."/>
            <person name="Frisvad J.C."/>
            <person name="Nielsen K.F."/>
            <person name="Lyhne E.K."/>
            <person name="Kogle M.E."/>
            <person name="Kuo A."/>
            <person name="Riley R."/>
            <person name="Clum A."/>
            <person name="Nolan M."/>
            <person name="Lipzen A."/>
            <person name="Salamov A."/>
            <person name="Henrissat B."/>
            <person name="Wiebenga A."/>
            <person name="De Vries R.P."/>
            <person name="Grigoriev I.V."/>
            <person name="Mortensen U.H."/>
            <person name="Andersen M.R."/>
            <person name="Baker S.E."/>
        </authorList>
    </citation>
    <scope>NUCLEOTIDE SEQUENCE [LARGE SCALE GENOMIC DNA]</scope>
    <source>
        <strain evidence="9 10">CBS 117.55</strain>
    </source>
</reference>
<evidence type="ECO:0000313" key="9">
    <source>
        <dbReference type="EMBL" id="PWY66764.1"/>
    </source>
</evidence>
<dbReference type="CDD" id="cd00067">
    <property type="entry name" value="GAL4"/>
    <property type="match status" value="1"/>
</dbReference>
<dbReference type="GO" id="GO:0003677">
    <property type="term" value="F:DNA binding"/>
    <property type="evidence" value="ECO:0007669"/>
    <property type="project" value="UniProtKB-KW"/>
</dbReference>
<accession>A0A317UXJ9</accession>
<organism evidence="9 10">
    <name type="scientific">Aspergillus heteromorphus CBS 117.55</name>
    <dbReference type="NCBI Taxonomy" id="1448321"/>
    <lineage>
        <taxon>Eukaryota</taxon>
        <taxon>Fungi</taxon>
        <taxon>Dikarya</taxon>
        <taxon>Ascomycota</taxon>
        <taxon>Pezizomycotina</taxon>
        <taxon>Eurotiomycetes</taxon>
        <taxon>Eurotiomycetidae</taxon>
        <taxon>Eurotiales</taxon>
        <taxon>Aspergillaceae</taxon>
        <taxon>Aspergillus</taxon>
        <taxon>Aspergillus subgen. Circumdati</taxon>
    </lineage>
</organism>
<dbReference type="InterPro" id="IPR021858">
    <property type="entry name" value="Fun_TF"/>
</dbReference>
<evidence type="ECO:0000259" key="8">
    <source>
        <dbReference type="PROSITE" id="PS50048"/>
    </source>
</evidence>
<dbReference type="OrthoDB" id="2593732at2759"/>
<dbReference type="GO" id="GO:0009893">
    <property type="term" value="P:positive regulation of metabolic process"/>
    <property type="evidence" value="ECO:0007669"/>
    <property type="project" value="UniProtKB-ARBA"/>
</dbReference>
<evidence type="ECO:0000256" key="1">
    <source>
        <dbReference type="ARBA" id="ARBA00022723"/>
    </source>
</evidence>
<dbReference type="EMBL" id="MSFL01000043">
    <property type="protein sequence ID" value="PWY66764.1"/>
    <property type="molecule type" value="Genomic_DNA"/>
</dbReference>
<keyword evidence="3" id="KW-0805">Transcription regulation</keyword>
<dbReference type="Pfam" id="PF00172">
    <property type="entry name" value="Zn_clus"/>
    <property type="match status" value="1"/>
</dbReference>
<dbReference type="RefSeq" id="XP_025394894.1">
    <property type="nucleotide sequence ID" value="XM_025548382.1"/>
</dbReference>
<dbReference type="GO" id="GO:0008270">
    <property type="term" value="F:zinc ion binding"/>
    <property type="evidence" value="ECO:0007669"/>
    <property type="project" value="InterPro"/>
</dbReference>
<keyword evidence="5" id="KW-0804">Transcription</keyword>
<evidence type="ECO:0000256" key="2">
    <source>
        <dbReference type="ARBA" id="ARBA00022833"/>
    </source>
</evidence>
<keyword evidence="4" id="KW-0238">DNA-binding</keyword>
<dbReference type="InterPro" id="IPR052360">
    <property type="entry name" value="Transcr_Regulatory_Proteins"/>
</dbReference>
<keyword evidence="2" id="KW-0862">Zinc</keyword>
<evidence type="ECO:0000256" key="5">
    <source>
        <dbReference type="ARBA" id="ARBA00023163"/>
    </source>
</evidence>
<feature type="domain" description="Zn(2)-C6 fungal-type" evidence="8">
    <location>
        <begin position="23"/>
        <end position="51"/>
    </location>
</feature>
<name>A0A317UXJ9_9EURO</name>
<dbReference type="InterPro" id="IPR001138">
    <property type="entry name" value="Zn2Cys6_DnaBD"/>
</dbReference>
<dbReference type="PROSITE" id="PS50048">
    <property type="entry name" value="ZN2_CY6_FUNGAL_2"/>
    <property type="match status" value="1"/>
</dbReference>
<dbReference type="PANTHER" id="PTHR36206">
    <property type="entry name" value="ASPERCRYPTIN BIOSYNTHESIS CLUSTER-SPECIFIC TRANSCRIPTION REGULATOR ATNN-RELATED"/>
    <property type="match status" value="1"/>
</dbReference>
<dbReference type="VEuPathDB" id="FungiDB:BO70DRAFT_433080"/>